<dbReference type="InterPro" id="IPR020846">
    <property type="entry name" value="MFS_dom"/>
</dbReference>
<evidence type="ECO:0000256" key="3">
    <source>
        <dbReference type="ARBA" id="ARBA00023136"/>
    </source>
</evidence>
<reference evidence="6 7" key="2">
    <citation type="submission" date="2015-10" db="EMBL/GenBank/DDBJ databases">
        <title>Draft Genome Sequence of Prosthecomicrobium hirschii ATCC 27832.</title>
        <authorList>
            <person name="Daniel J."/>
            <person name="Givan S.A."/>
            <person name="Brun Y.V."/>
            <person name="Brown P.J."/>
        </authorList>
    </citation>
    <scope>NUCLEOTIDE SEQUENCE [LARGE SCALE GENOMIC DNA]</scope>
    <source>
        <strain evidence="6 7">16</strain>
    </source>
</reference>
<proteinExistence type="predicted"/>
<dbReference type="InterPro" id="IPR047200">
    <property type="entry name" value="MFS_YcaD-like"/>
</dbReference>
<dbReference type="GO" id="GO:0022857">
    <property type="term" value="F:transmembrane transporter activity"/>
    <property type="evidence" value="ECO:0007669"/>
    <property type="project" value="InterPro"/>
</dbReference>
<dbReference type="PANTHER" id="PTHR23521">
    <property type="entry name" value="TRANSPORTER MFS SUPERFAMILY"/>
    <property type="match status" value="1"/>
</dbReference>
<sequence>MASAYRSVAALLVSVFLLLSGNGLLLTIIPLGARAHGHSEIEIGFLGSAYFVGMLIGAVINPAAVRRSGHARAYTASVALAVIATLGFAVFHQPWAWILFRGVLGFCFAGLYATVESWLQGKSENAVRGRVLAAYSVVQYAGWAVGNQLIGLDEPTSFTLFSGAAALLAAAILPVMITNEDPPERPASPELPLRWLWRTSPIGIVGVFLIGAANGPFWSLTPIYAAGIGLTSGEVGTFMTMLTIGSALLQIPIGRLSDRTDRRAVLVGLVVATGLIELFLALAGPLPRMLLYGVGLAIGSVLATQYYVLVSHVNDRSGPERAVGVAAVLLLAYCVGAIAGPVTAGYAMSKLGPGGLHVHNAVVHAVLAAYVIWRMLAASAPPATVSAAPARSPN</sequence>
<feature type="transmembrane region" description="Helical" evidence="4">
    <location>
        <begin position="322"/>
        <end position="344"/>
    </location>
</feature>
<evidence type="ECO:0000256" key="1">
    <source>
        <dbReference type="ARBA" id="ARBA00022692"/>
    </source>
</evidence>
<dbReference type="GO" id="GO:0005886">
    <property type="term" value="C:plasma membrane"/>
    <property type="evidence" value="ECO:0007669"/>
    <property type="project" value="TreeGrafter"/>
</dbReference>
<feature type="transmembrane region" description="Helical" evidence="4">
    <location>
        <begin position="43"/>
        <end position="61"/>
    </location>
</feature>
<gene>
    <name evidence="6" type="ORF">ABB55_27500</name>
</gene>
<feature type="transmembrane region" description="Helical" evidence="4">
    <location>
        <begin position="156"/>
        <end position="175"/>
    </location>
</feature>
<evidence type="ECO:0000313" key="7">
    <source>
        <dbReference type="Proteomes" id="UP000048984"/>
    </source>
</evidence>
<accession>A0A0P6VS02</accession>
<evidence type="ECO:0000313" key="6">
    <source>
        <dbReference type="EMBL" id="KPL55518.1"/>
    </source>
</evidence>
<feature type="transmembrane region" description="Helical" evidence="4">
    <location>
        <begin position="289"/>
        <end position="310"/>
    </location>
</feature>
<dbReference type="Gene3D" id="1.20.1250.20">
    <property type="entry name" value="MFS general substrate transporter like domains"/>
    <property type="match status" value="2"/>
</dbReference>
<dbReference type="EMBL" id="LJYW01000001">
    <property type="protein sequence ID" value="KPL55518.1"/>
    <property type="molecule type" value="Genomic_DNA"/>
</dbReference>
<feature type="transmembrane region" description="Helical" evidence="4">
    <location>
        <begin position="195"/>
        <end position="217"/>
    </location>
</feature>
<dbReference type="PROSITE" id="PS50850">
    <property type="entry name" value="MFS"/>
    <property type="match status" value="1"/>
</dbReference>
<keyword evidence="3 4" id="KW-0472">Membrane</keyword>
<feature type="transmembrane region" description="Helical" evidence="4">
    <location>
        <begin position="356"/>
        <end position="373"/>
    </location>
</feature>
<evidence type="ECO:0000259" key="5">
    <source>
        <dbReference type="PROSITE" id="PS50850"/>
    </source>
</evidence>
<dbReference type="Proteomes" id="UP000048984">
    <property type="component" value="Unassembled WGS sequence"/>
</dbReference>
<dbReference type="PANTHER" id="PTHR23521:SF3">
    <property type="entry name" value="MFS TRANSPORTER"/>
    <property type="match status" value="1"/>
</dbReference>
<evidence type="ECO:0000256" key="4">
    <source>
        <dbReference type="SAM" id="Phobius"/>
    </source>
</evidence>
<feature type="transmembrane region" description="Helical" evidence="4">
    <location>
        <begin position="131"/>
        <end position="150"/>
    </location>
</feature>
<keyword evidence="2 4" id="KW-1133">Transmembrane helix</keyword>
<dbReference type="Pfam" id="PF07690">
    <property type="entry name" value="MFS_1"/>
    <property type="match status" value="1"/>
</dbReference>
<dbReference type="CDD" id="cd17477">
    <property type="entry name" value="MFS_YcaD_like"/>
    <property type="match status" value="1"/>
</dbReference>
<dbReference type="AlphaFoldDB" id="A0A0P6VS02"/>
<dbReference type="SUPFAM" id="SSF103473">
    <property type="entry name" value="MFS general substrate transporter"/>
    <property type="match status" value="1"/>
</dbReference>
<dbReference type="InterPro" id="IPR036259">
    <property type="entry name" value="MFS_trans_sf"/>
</dbReference>
<name>A0A0P6VS02_9HYPH</name>
<keyword evidence="7" id="KW-1185">Reference proteome</keyword>
<feature type="transmembrane region" description="Helical" evidence="4">
    <location>
        <begin position="98"/>
        <end position="119"/>
    </location>
</feature>
<evidence type="ECO:0000256" key="2">
    <source>
        <dbReference type="ARBA" id="ARBA00022989"/>
    </source>
</evidence>
<comment type="caution">
    <text evidence="6">The sequence shown here is derived from an EMBL/GenBank/DDBJ whole genome shotgun (WGS) entry which is preliminary data.</text>
</comment>
<feature type="domain" description="Major facilitator superfamily (MFS) profile" evidence="5">
    <location>
        <begin position="199"/>
        <end position="394"/>
    </location>
</feature>
<feature type="transmembrane region" description="Helical" evidence="4">
    <location>
        <begin position="264"/>
        <end position="283"/>
    </location>
</feature>
<reference evidence="6 7" key="1">
    <citation type="submission" date="2015-09" db="EMBL/GenBank/DDBJ databases">
        <authorList>
            <person name="Jackson K.R."/>
            <person name="Lunt B.L."/>
            <person name="Fisher J.N.B."/>
            <person name="Gardner A.V."/>
            <person name="Bailey M.E."/>
            <person name="Deus L.M."/>
            <person name="Earl A.S."/>
            <person name="Gibby P.D."/>
            <person name="Hartmann K.A."/>
            <person name="Liu J.E."/>
            <person name="Manci A.M."/>
            <person name="Nielsen D.A."/>
            <person name="Solomon M.B."/>
            <person name="Breakwell D.P."/>
            <person name="Burnett S.H."/>
            <person name="Grose J.H."/>
        </authorList>
    </citation>
    <scope>NUCLEOTIDE SEQUENCE [LARGE SCALE GENOMIC DNA]</scope>
    <source>
        <strain evidence="6 7">16</strain>
    </source>
</reference>
<organism evidence="6 7">
    <name type="scientific">Prosthecodimorpha hirschii</name>
    <dbReference type="NCBI Taxonomy" id="665126"/>
    <lineage>
        <taxon>Bacteria</taxon>
        <taxon>Pseudomonadati</taxon>
        <taxon>Pseudomonadota</taxon>
        <taxon>Alphaproteobacteria</taxon>
        <taxon>Hyphomicrobiales</taxon>
        <taxon>Ancalomicrobiaceae</taxon>
        <taxon>Prosthecodimorpha</taxon>
    </lineage>
</organism>
<protein>
    <recommendedName>
        <fullName evidence="5">Major facilitator superfamily (MFS) profile domain-containing protein</fullName>
    </recommendedName>
</protein>
<keyword evidence="1 4" id="KW-0812">Transmembrane</keyword>
<dbReference type="STRING" id="665126.ABB55_27500"/>
<dbReference type="InterPro" id="IPR011701">
    <property type="entry name" value="MFS"/>
</dbReference>
<dbReference type="RefSeq" id="WP_054361686.1">
    <property type="nucleotide sequence ID" value="NZ_JAPCYQ010000001.1"/>
</dbReference>
<feature type="transmembrane region" description="Helical" evidence="4">
    <location>
        <begin position="73"/>
        <end position="92"/>
    </location>
</feature>